<gene>
    <name evidence="2" type="ORF">OXX778_LOCUS21379</name>
</gene>
<keyword evidence="3" id="KW-1185">Reference proteome</keyword>
<evidence type="ECO:0000313" key="2">
    <source>
        <dbReference type="EMBL" id="CAF1105793.1"/>
    </source>
</evidence>
<keyword evidence="1" id="KW-0732">Signal</keyword>
<protein>
    <submittedName>
        <fullName evidence="2">Uncharacterized protein</fullName>
    </submittedName>
</protein>
<reference evidence="2" key="1">
    <citation type="submission" date="2021-02" db="EMBL/GenBank/DDBJ databases">
        <authorList>
            <person name="Nowell W R."/>
        </authorList>
    </citation>
    <scope>NUCLEOTIDE SEQUENCE</scope>
    <source>
        <strain evidence="2">Ploen Becks lab</strain>
    </source>
</reference>
<comment type="caution">
    <text evidence="2">The sequence shown here is derived from an EMBL/GenBank/DDBJ whole genome shotgun (WGS) entry which is preliminary data.</text>
</comment>
<name>A0A814PIK1_9BILA</name>
<dbReference type="EMBL" id="CAJNOC010007835">
    <property type="protein sequence ID" value="CAF1105793.1"/>
    <property type="molecule type" value="Genomic_DNA"/>
</dbReference>
<organism evidence="2 3">
    <name type="scientific">Brachionus calyciflorus</name>
    <dbReference type="NCBI Taxonomy" id="104777"/>
    <lineage>
        <taxon>Eukaryota</taxon>
        <taxon>Metazoa</taxon>
        <taxon>Spiralia</taxon>
        <taxon>Gnathifera</taxon>
        <taxon>Rotifera</taxon>
        <taxon>Eurotatoria</taxon>
        <taxon>Monogononta</taxon>
        <taxon>Pseudotrocha</taxon>
        <taxon>Ploima</taxon>
        <taxon>Brachionidae</taxon>
        <taxon>Brachionus</taxon>
    </lineage>
</organism>
<dbReference type="Proteomes" id="UP000663879">
    <property type="component" value="Unassembled WGS sequence"/>
</dbReference>
<feature type="chain" id="PRO_5033007346" evidence="1">
    <location>
        <begin position="17"/>
        <end position="545"/>
    </location>
</feature>
<dbReference type="OrthoDB" id="10098240at2759"/>
<evidence type="ECO:0000313" key="3">
    <source>
        <dbReference type="Proteomes" id="UP000663879"/>
    </source>
</evidence>
<feature type="non-terminal residue" evidence="2">
    <location>
        <position position="1"/>
    </location>
</feature>
<dbReference type="AlphaFoldDB" id="A0A814PIK1"/>
<evidence type="ECO:0000256" key="1">
    <source>
        <dbReference type="SAM" id="SignalP"/>
    </source>
</evidence>
<proteinExistence type="predicted"/>
<accession>A0A814PIK1</accession>
<feature type="signal peptide" evidence="1">
    <location>
        <begin position="1"/>
        <end position="16"/>
    </location>
</feature>
<sequence length="545" mass="62770">MLKIILLLISIGLSSTKVPLRDPQHWTQYNSGHVFNLLNEWMGGFNFGRNQLKQDHYLTKLAQSVADLDGNPHNFINSYARDSNLNVLVFGIKLNGSTNYKNILTENFDSVLDGMPGYLNFRYKNNTLNVELNELKKLMDITRCDTMTVPLNCDENAVKNLWRTGTGVFKFQNDNYKYQVKFNNMLKVFESMADERKDRYSLDIFKDTFSQYIFKNENYEMKFDAPDMFGPGFWSKDDGGVWGLPDQIVTILTHGGKIKATSDVQHQFLKVHLEINEPFVTPNKPPRKLNDEELRDEFESHFRTMYEMFDRDQVFKSFNKYGQGYGLDSEGNINIVMALSSEANDNARFLDRQTRLNLFNRLKKWPWFAPAPPSTVKNPFDKRTMIETWTKALKLSMGPINEDRRNDGLPELKENSLVLTKLAQEAAEQMAQQAQFTSPDFSSFSTSQILIVAVRLSGTTKINEYSFIINENNFGQITCFDNFSNVKHRVASIIENQRYICSKNSRSKLLIENWKKYSSYGTGHSFNSNGDTFMTIALTDAVSKS</sequence>